<evidence type="ECO:0000259" key="1">
    <source>
        <dbReference type="PROSITE" id="PS51186"/>
    </source>
</evidence>
<keyword evidence="2" id="KW-0689">Ribosomal protein</keyword>
<dbReference type="SUPFAM" id="SSF55729">
    <property type="entry name" value="Acyl-CoA N-acyltransferases (Nat)"/>
    <property type="match status" value="1"/>
</dbReference>
<dbReference type="InterPro" id="IPR000182">
    <property type="entry name" value="GNAT_dom"/>
</dbReference>
<sequence>MPQVDAALFARLERFYDGVPRFAARVEDFDTLVLFIGSSDAYPLYARPALRSEKTPSAADITAVRQRQRDIGAPEAFEWVHETSPDLLAVARSAGLSVLEAPLMVLDPEALPSITDDEFVSVRLMAPEDPSFAHDVSIRGAVAAVSFTHAGTATGPVGASARDAALTPLSAGSLALHRRRAAQGRAASALAEVKNPTDPEVSGVVGSGMFQREGDVAEIVGVATLPAARHRGVARAITATLARHALDSGAGLVFLSAASDDVARMYARLGFRRAGTACIAEPAVPAPQAP</sequence>
<dbReference type="EMBL" id="JAUSUZ010000001">
    <property type="protein sequence ID" value="MDQ0365778.1"/>
    <property type="molecule type" value="Genomic_DNA"/>
</dbReference>
<evidence type="ECO:0000313" key="3">
    <source>
        <dbReference type="Proteomes" id="UP001240236"/>
    </source>
</evidence>
<gene>
    <name evidence="2" type="ORF">J2S42_002447</name>
</gene>
<keyword evidence="2" id="KW-0687">Ribonucleoprotein</keyword>
<accession>A0AAE4AZ96</accession>
<evidence type="ECO:0000313" key="2">
    <source>
        <dbReference type="EMBL" id="MDQ0365778.1"/>
    </source>
</evidence>
<dbReference type="Proteomes" id="UP001240236">
    <property type="component" value="Unassembled WGS sequence"/>
</dbReference>
<comment type="caution">
    <text evidence="2">The sequence shown here is derived from an EMBL/GenBank/DDBJ whole genome shotgun (WGS) entry which is preliminary data.</text>
</comment>
<protein>
    <submittedName>
        <fullName evidence="2">Ribosomal protein S18 acetylase RimI-like enzyme</fullName>
    </submittedName>
</protein>
<organism evidence="2 3">
    <name type="scientific">Catenuloplanes indicus</name>
    <dbReference type="NCBI Taxonomy" id="137267"/>
    <lineage>
        <taxon>Bacteria</taxon>
        <taxon>Bacillati</taxon>
        <taxon>Actinomycetota</taxon>
        <taxon>Actinomycetes</taxon>
        <taxon>Micromonosporales</taxon>
        <taxon>Micromonosporaceae</taxon>
        <taxon>Catenuloplanes</taxon>
    </lineage>
</organism>
<feature type="domain" description="N-acetyltransferase" evidence="1">
    <location>
        <begin position="204"/>
        <end position="290"/>
    </location>
</feature>
<reference evidence="2 3" key="1">
    <citation type="submission" date="2023-07" db="EMBL/GenBank/DDBJ databases">
        <title>Sequencing the genomes of 1000 actinobacteria strains.</title>
        <authorList>
            <person name="Klenk H.-P."/>
        </authorList>
    </citation>
    <scope>NUCLEOTIDE SEQUENCE [LARGE SCALE GENOMIC DNA]</scope>
    <source>
        <strain evidence="2 3">DSM 44709</strain>
    </source>
</reference>
<name>A0AAE4AZ96_9ACTN</name>
<dbReference type="GO" id="GO:0016747">
    <property type="term" value="F:acyltransferase activity, transferring groups other than amino-acyl groups"/>
    <property type="evidence" value="ECO:0007669"/>
    <property type="project" value="InterPro"/>
</dbReference>
<dbReference type="InterPro" id="IPR016181">
    <property type="entry name" value="Acyl_CoA_acyltransferase"/>
</dbReference>
<dbReference type="CDD" id="cd04301">
    <property type="entry name" value="NAT_SF"/>
    <property type="match status" value="1"/>
</dbReference>
<dbReference type="Gene3D" id="3.40.630.30">
    <property type="match status" value="1"/>
</dbReference>
<dbReference type="Pfam" id="PF00583">
    <property type="entry name" value="Acetyltransf_1"/>
    <property type="match status" value="1"/>
</dbReference>
<dbReference type="AlphaFoldDB" id="A0AAE4AZ96"/>
<dbReference type="RefSeq" id="WP_307238608.1">
    <property type="nucleotide sequence ID" value="NZ_JAUSUZ010000001.1"/>
</dbReference>
<keyword evidence="3" id="KW-1185">Reference proteome</keyword>
<proteinExistence type="predicted"/>
<dbReference type="GO" id="GO:0005840">
    <property type="term" value="C:ribosome"/>
    <property type="evidence" value="ECO:0007669"/>
    <property type="project" value="UniProtKB-KW"/>
</dbReference>
<dbReference type="PROSITE" id="PS51186">
    <property type="entry name" value="GNAT"/>
    <property type="match status" value="1"/>
</dbReference>